<evidence type="ECO:0000256" key="3">
    <source>
        <dbReference type="ARBA" id="ARBA00022692"/>
    </source>
</evidence>
<dbReference type="SMART" id="SM00369">
    <property type="entry name" value="LRR_TYP"/>
    <property type="match status" value="5"/>
</dbReference>
<dbReference type="GO" id="GO:0009653">
    <property type="term" value="P:anatomical structure morphogenesis"/>
    <property type="evidence" value="ECO:0007669"/>
    <property type="project" value="UniProtKB-ARBA"/>
</dbReference>
<dbReference type="EMBL" id="BDSP01000017">
    <property type="protein sequence ID" value="GAX10529.1"/>
    <property type="molecule type" value="Genomic_DNA"/>
</dbReference>
<gene>
    <name evidence="12" type="ORF">FisN_21Lh236</name>
</gene>
<name>A0A1Z5J989_FISSO</name>
<dbReference type="AlphaFoldDB" id="A0A1Z5J989"/>
<reference evidence="12 13" key="1">
    <citation type="journal article" date="2015" name="Plant Cell">
        <title>Oil accumulation by the oleaginous diatom Fistulifera solaris as revealed by the genome and transcriptome.</title>
        <authorList>
            <person name="Tanaka T."/>
            <person name="Maeda Y."/>
            <person name="Veluchamy A."/>
            <person name="Tanaka M."/>
            <person name="Abida H."/>
            <person name="Marechal E."/>
            <person name="Bowler C."/>
            <person name="Muto M."/>
            <person name="Sunaga Y."/>
            <person name="Tanaka M."/>
            <person name="Yoshino T."/>
            <person name="Taniguchi T."/>
            <person name="Fukuda Y."/>
            <person name="Nemoto M."/>
            <person name="Matsumoto M."/>
            <person name="Wong P.S."/>
            <person name="Aburatani S."/>
            <person name="Fujibuchi W."/>
        </authorList>
    </citation>
    <scope>NUCLEOTIDE SEQUENCE [LARGE SCALE GENOMIC DNA]</scope>
    <source>
        <strain evidence="12 13">JPCC DA0580</strain>
    </source>
</reference>
<dbReference type="PANTHER" id="PTHR27000">
    <property type="entry name" value="LEUCINE-RICH REPEAT RECEPTOR-LIKE PROTEIN KINASE FAMILY PROTEIN-RELATED"/>
    <property type="match status" value="1"/>
</dbReference>
<evidence type="ECO:0008006" key="14">
    <source>
        <dbReference type="Google" id="ProtNLM"/>
    </source>
</evidence>
<comment type="caution">
    <text evidence="12">The sequence shown here is derived from an EMBL/GenBank/DDBJ whole genome shotgun (WGS) entry which is preliminary data.</text>
</comment>
<evidence type="ECO:0000256" key="7">
    <source>
        <dbReference type="ARBA" id="ARBA00023136"/>
    </source>
</evidence>
<dbReference type="Gene3D" id="3.80.10.10">
    <property type="entry name" value="Ribonuclease Inhibitor"/>
    <property type="match status" value="2"/>
</dbReference>
<dbReference type="InterPro" id="IPR003591">
    <property type="entry name" value="Leu-rich_rpt_typical-subtyp"/>
</dbReference>
<keyword evidence="9" id="KW-0325">Glycoprotein</keyword>
<evidence type="ECO:0000256" key="4">
    <source>
        <dbReference type="ARBA" id="ARBA00022729"/>
    </source>
</evidence>
<evidence type="ECO:0000256" key="8">
    <source>
        <dbReference type="ARBA" id="ARBA00023170"/>
    </source>
</evidence>
<dbReference type="InParanoid" id="A0A1Z5J989"/>
<proteinExistence type="predicted"/>
<evidence type="ECO:0000256" key="2">
    <source>
        <dbReference type="ARBA" id="ARBA00022614"/>
    </source>
</evidence>
<feature type="compositionally biased region" description="Polar residues" evidence="10">
    <location>
        <begin position="68"/>
        <end position="96"/>
    </location>
</feature>
<keyword evidence="7 11" id="KW-0472">Membrane</keyword>
<accession>A0A1Z5J989</accession>
<dbReference type="Pfam" id="PF13855">
    <property type="entry name" value="LRR_8"/>
    <property type="match status" value="1"/>
</dbReference>
<dbReference type="PANTHER" id="PTHR27000:SF679">
    <property type="entry name" value="OS01G0170300 PROTEIN"/>
    <property type="match status" value="1"/>
</dbReference>
<evidence type="ECO:0000256" key="5">
    <source>
        <dbReference type="ARBA" id="ARBA00022737"/>
    </source>
</evidence>
<feature type="region of interest" description="Disordered" evidence="10">
    <location>
        <begin position="34"/>
        <end position="98"/>
    </location>
</feature>
<dbReference type="InterPro" id="IPR032675">
    <property type="entry name" value="LRR_dom_sf"/>
</dbReference>
<evidence type="ECO:0000256" key="6">
    <source>
        <dbReference type="ARBA" id="ARBA00022989"/>
    </source>
</evidence>
<evidence type="ECO:0000256" key="11">
    <source>
        <dbReference type="SAM" id="Phobius"/>
    </source>
</evidence>
<keyword evidence="3 11" id="KW-0812">Transmembrane</keyword>
<keyword evidence="2" id="KW-0433">Leucine-rich repeat</keyword>
<feature type="transmembrane region" description="Helical" evidence="11">
    <location>
        <begin position="214"/>
        <end position="232"/>
    </location>
</feature>
<protein>
    <recommendedName>
        <fullName evidence="14">L domain-like protein</fullName>
    </recommendedName>
</protein>
<evidence type="ECO:0000256" key="10">
    <source>
        <dbReference type="SAM" id="MobiDB-lite"/>
    </source>
</evidence>
<keyword evidence="5" id="KW-0677">Repeat</keyword>
<evidence type="ECO:0000256" key="9">
    <source>
        <dbReference type="ARBA" id="ARBA00023180"/>
    </source>
</evidence>
<keyword evidence="6 11" id="KW-1133">Transmembrane helix</keyword>
<keyword evidence="8" id="KW-0675">Receptor</keyword>
<dbReference type="OrthoDB" id="41648at2759"/>
<dbReference type="Proteomes" id="UP000198406">
    <property type="component" value="Unassembled WGS sequence"/>
</dbReference>
<evidence type="ECO:0000256" key="1">
    <source>
        <dbReference type="ARBA" id="ARBA00004167"/>
    </source>
</evidence>
<dbReference type="GO" id="GO:0016020">
    <property type="term" value="C:membrane"/>
    <property type="evidence" value="ECO:0007669"/>
    <property type="project" value="UniProtKB-SubCell"/>
</dbReference>
<keyword evidence="4" id="KW-0732">Signal</keyword>
<dbReference type="Pfam" id="PF00560">
    <property type="entry name" value="LRR_1"/>
    <property type="match status" value="4"/>
</dbReference>
<dbReference type="FunFam" id="3.80.10.10:FF:000095">
    <property type="entry name" value="LRR receptor-like serine/threonine-protein kinase GSO1"/>
    <property type="match status" value="1"/>
</dbReference>
<dbReference type="InterPro" id="IPR001611">
    <property type="entry name" value="Leu-rich_rpt"/>
</dbReference>
<dbReference type="SUPFAM" id="SSF52058">
    <property type="entry name" value="L domain-like"/>
    <property type="match status" value="1"/>
</dbReference>
<dbReference type="FunFam" id="3.80.10.10:FF:000400">
    <property type="entry name" value="Nuclear pore complex protein NUP107"/>
    <property type="match status" value="1"/>
</dbReference>
<sequence>MAEEDSRKSQYQRKLARQRQLELMEAAAMGTVPSMQLDLGSGGIRSRGGKNGDDLSFVGDEHQPVVYSPSNKRTSLRFSPNNSPTGSGKATSNPFKSRSAEDAFSINLMDHDAGVYREDKPRGSIFNTIRSMLQFPSAQKKEPKISETINLHDMEETDAEIDYLGTKPDWLKGRRDESRRASPMAALSVGCGRLCAGFLYQLQQTWTQPRRRRLLFMALFCTAIVVLTFVLMHTDNPASKYYHHFVTEPYLRAQNTARFNEIMDTIVMASVSHTSVFQDLLSPEYHALRWIAYSDEAKLDPADPMLLQRYALAVIFYNSFITFETTAGRQQPVIIGDKQWEGVPNPGWVRKDYWMTEKGHCMWFGITCTPNDEGENHYDANAPVVSLNLTKNHVLGPLPPELKALESLESLDLSHNKVEGSIPWQVGKMFHLKTLYLHQNTISGSLPGEIGFWEGMQDLKLGNNILKGSIPSELNRLYNLEKLALDHNQFTGQIPIVKSLTKLEQLYLDNNKFAGNFPFTLIFLTNLLELNMNDNHLTGTLPPELENLRHLRNLHLQNNKLHGKIPDTIFTRMLHLAEITLENNALTGDLPEDMGSERLLRVVRFNNNQLSGSIPITWDQMVAVEILHLHENKLKGTLPPVIGNMTALQELYLNNNQLTGMIPEEIGQATNLKSLFMEHNQIGGRVPTSMGKLENLRTLRMFDNKIRGFVPDEVCDLSNFHKLTTFSADCAPFVGIIMKCECCTKCY</sequence>
<organism evidence="12 13">
    <name type="scientific">Fistulifera solaris</name>
    <name type="common">Oleaginous diatom</name>
    <dbReference type="NCBI Taxonomy" id="1519565"/>
    <lineage>
        <taxon>Eukaryota</taxon>
        <taxon>Sar</taxon>
        <taxon>Stramenopiles</taxon>
        <taxon>Ochrophyta</taxon>
        <taxon>Bacillariophyta</taxon>
        <taxon>Bacillariophyceae</taxon>
        <taxon>Bacillariophycidae</taxon>
        <taxon>Naviculales</taxon>
        <taxon>Naviculaceae</taxon>
        <taxon>Fistulifera</taxon>
    </lineage>
</organism>
<comment type="subcellular location">
    <subcellularLocation>
        <location evidence="1">Membrane</location>
        <topology evidence="1">Single-pass membrane protein</topology>
    </subcellularLocation>
</comment>
<evidence type="ECO:0000313" key="12">
    <source>
        <dbReference type="EMBL" id="GAX10529.1"/>
    </source>
</evidence>
<keyword evidence="13" id="KW-1185">Reference proteome</keyword>
<evidence type="ECO:0000313" key="13">
    <source>
        <dbReference type="Proteomes" id="UP000198406"/>
    </source>
</evidence>